<dbReference type="AlphaFoldDB" id="A0A375CQG7"/>
<dbReference type="EMBL" id="OFSP01000078">
    <property type="protein sequence ID" value="SOY77665.1"/>
    <property type="molecule type" value="Genomic_DNA"/>
</dbReference>
<protein>
    <submittedName>
        <fullName evidence="1">Uncharacterized protein</fullName>
    </submittedName>
</protein>
<accession>A0A375CQG7</accession>
<name>A0A375CQG7_9BURK</name>
<proteinExistence type="predicted"/>
<gene>
    <name evidence="1" type="ORF">CBM2589_U10167</name>
</gene>
<dbReference type="RefSeq" id="WP_147309695.1">
    <property type="nucleotide sequence ID" value="NZ_OFSP01000078.1"/>
</dbReference>
<organism evidence="1 2">
    <name type="scientific">Cupriavidus taiwanensis</name>
    <dbReference type="NCBI Taxonomy" id="164546"/>
    <lineage>
        <taxon>Bacteria</taxon>
        <taxon>Pseudomonadati</taxon>
        <taxon>Pseudomonadota</taxon>
        <taxon>Betaproteobacteria</taxon>
        <taxon>Burkholderiales</taxon>
        <taxon>Burkholderiaceae</taxon>
        <taxon>Cupriavidus</taxon>
    </lineage>
</organism>
<evidence type="ECO:0000313" key="1">
    <source>
        <dbReference type="EMBL" id="SOY77665.1"/>
    </source>
</evidence>
<sequence>MSPASFELHSKVDEDGFVAVVCPDEYSGYIGENWTLQQVLVLFTEQMSNGTLFAVCTGPDLANMPLRIADAPSKLNAQREVSGFLRVHDGGAWLTDYGQLTMAAQFSDERPLSPFHIRLPLPPGEYRATLRQFALSYEDRVEPAAELVISSADTRR</sequence>
<reference evidence="2" key="1">
    <citation type="submission" date="2018-01" db="EMBL/GenBank/DDBJ databases">
        <authorList>
            <person name="Gaut B.S."/>
            <person name="Morton B.R."/>
            <person name="Clegg M.T."/>
            <person name="Duvall M.R."/>
        </authorList>
    </citation>
    <scope>NUCLEOTIDE SEQUENCE [LARGE SCALE GENOMIC DNA]</scope>
</reference>
<dbReference type="Proteomes" id="UP000256297">
    <property type="component" value="Unassembled WGS sequence"/>
</dbReference>
<evidence type="ECO:0000313" key="2">
    <source>
        <dbReference type="Proteomes" id="UP000256297"/>
    </source>
</evidence>
<comment type="caution">
    <text evidence="1">The sequence shown here is derived from an EMBL/GenBank/DDBJ whole genome shotgun (WGS) entry which is preliminary data.</text>
</comment>